<proteinExistence type="predicted"/>
<sequence>MGIIDIVLLIIIGVFAVKGLIKGLVMEIFGLIALVAGYIAGFKYSHVFSNPISALGLNEKASDALGYVVGFLLAYIIVVLIGNILSKAFKEIKLGAVNRGGGFFFGGIKSAVILGLILSAVITVAPKDAAFTKNLQSGVVSGSLAKVAPFVYKVMNKIPDVKKINPFDIPEIPKSRDALDMLEDDALKDALDAVKNSKAVEEIRDLPENTKDTIKGLTEEKPLEDPLGDMQKD</sequence>
<gene>
    <name evidence="7" type="ordered locus">Dacet_1156</name>
</gene>
<dbReference type="Proteomes" id="UP000002012">
    <property type="component" value="Chromosome"/>
</dbReference>
<dbReference type="PANTHER" id="PTHR37306:SF1">
    <property type="entry name" value="COLICIN V PRODUCTION PROTEIN"/>
    <property type="match status" value="1"/>
</dbReference>
<evidence type="ECO:0000256" key="2">
    <source>
        <dbReference type="ARBA" id="ARBA00022692"/>
    </source>
</evidence>
<dbReference type="PaxDb" id="522772-Dacet_1156"/>
<dbReference type="PANTHER" id="PTHR37306">
    <property type="entry name" value="COLICIN V PRODUCTION PROTEIN"/>
    <property type="match status" value="1"/>
</dbReference>
<dbReference type="AlphaFoldDB" id="D4H7C9"/>
<feature type="transmembrane region" description="Helical" evidence="6">
    <location>
        <begin position="6"/>
        <end position="21"/>
    </location>
</feature>
<evidence type="ECO:0000256" key="1">
    <source>
        <dbReference type="ARBA" id="ARBA00004141"/>
    </source>
</evidence>
<feature type="transmembrane region" description="Helical" evidence="6">
    <location>
        <begin position="103"/>
        <end position="125"/>
    </location>
</feature>
<dbReference type="OrthoDB" id="9799585at2"/>
<dbReference type="Pfam" id="PF02674">
    <property type="entry name" value="Colicin_V"/>
    <property type="match status" value="1"/>
</dbReference>
<dbReference type="STRING" id="522772.Dacet_1156"/>
<evidence type="ECO:0000313" key="8">
    <source>
        <dbReference type="Proteomes" id="UP000002012"/>
    </source>
</evidence>
<comment type="subcellular location">
    <subcellularLocation>
        <location evidence="1">Membrane</location>
        <topology evidence="1">Multi-pass membrane protein</topology>
    </subcellularLocation>
</comment>
<name>D4H7C9_DENA2</name>
<reference evidence="7 8" key="1">
    <citation type="journal article" date="2010" name="Stand. Genomic Sci.">
        <title>Complete genome sequence of Denitrovibrio acetiphilus type strain (N2460).</title>
        <authorList>
            <person name="Kiss H."/>
            <person name="Lang E."/>
            <person name="Lapidus A."/>
            <person name="Copeland A."/>
            <person name="Nolan M."/>
            <person name="Glavina Del Rio T."/>
            <person name="Chen F."/>
            <person name="Lucas S."/>
            <person name="Tice H."/>
            <person name="Cheng J.F."/>
            <person name="Han C."/>
            <person name="Goodwin L."/>
            <person name="Pitluck S."/>
            <person name="Liolios K."/>
            <person name="Pati A."/>
            <person name="Ivanova N."/>
            <person name="Mavromatis K."/>
            <person name="Chen A."/>
            <person name="Palaniappan K."/>
            <person name="Land M."/>
            <person name="Hauser L."/>
            <person name="Chang Y.J."/>
            <person name="Jeffries C.D."/>
            <person name="Detter J.C."/>
            <person name="Brettin T."/>
            <person name="Spring S."/>
            <person name="Rohde M."/>
            <person name="Goker M."/>
            <person name="Woyke T."/>
            <person name="Bristow J."/>
            <person name="Eisen J.A."/>
            <person name="Markowitz V."/>
            <person name="Hugenholtz P."/>
            <person name="Kyrpides N.C."/>
            <person name="Klenk H.P."/>
        </authorList>
    </citation>
    <scope>NUCLEOTIDE SEQUENCE [LARGE SCALE GENOMIC DNA]</scope>
    <source>
        <strain evidence="8">DSM 12809 / NBRC 114555 / N2460</strain>
    </source>
</reference>
<dbReference type="eggNOG" id="COG1286">
    <property type="taxonomic scope" value="Bacteria"/>
</dbReference>
<keyword evidence="4 6" id="KW-0472">Membrane</keyword>
<dbReference type="KEGG" id="dap:Dacet_1156"/>
<organism evidence="7 8">
    <name type="scientific">Denitrovibrio acetiphilus (strain DSM 12809 / NBRC 114555 / N2460)</name>
    <dbReference type="NCBI Taxonomy" id="522772"/>
    <lineage>
        <taxon>Bacteria</taxon>
        <taxon>Pseudomonadati</taxon>
        <taxon>Deferribacterota</taxon>
        <taxon>Deferribacteres</taxon>
        <taxon>Deferribacterales</taxon>
        <taxon>Geovibrionaceae</taxon>
        <taxon>Denitrovibrio</taxon>
    </lineage>
</organism>
<dbReference type="GO" id="GO:0009403">
    <property type="term" value="P:toxin biosynthetic process"/>
    <property type="evidence" value="ECO:0007669"/>
    <property type="project" value="InterPro"/>
</dbReference>
<evidence type="ECO:0000256" key="4">
    <source>
        <dbReference type="ARBA" id="ARBA00023136"/>
    </source>
</evidence>
<dbReference type="InParanoid" id="D4H7C9"/>
<feature type="transmembrane region" description="Helical" evidence="6">
    <location>
        <begin position="64"/>
        <end position="82"/>
    </location>
</feature>
<accession>D4H7C9</accession>
<keyword evidence="3 6" id="KW-1133">Transmembrane helix</keyword>
<evidence type="ECO:0000256" key="5">
    <source>
        <dbReference type="SAM" id="MobiDB-lite"/>
    </source>
</evidence>
<dbReference type="RefSeq" id="WP_013010450.1">
    <property type="nucleotide sequence ID" value="NC_013943.1"/>
</dbReference>
<dbReference type="HOGENOM" id="CLU_092720_4_3_0"/>
<evidence type="ECO:0000313" key="7">
    <source>
        <dbReference type="EMBL" id="ADD67928.1"/>
    </source>
</evidence>
<keyword evidence="2 6" id="KW-0812">Transmembrane</keyword>
<evidence type="ECO:0000256" key="6">
    <source>
        <dbReference type="SAM" id="Phobius"/>
    </source>
</evidence>
<dbReference type="GO" id="GO:0016020">
    <property type="term" value="C:membrane"/>
    <property type="evidence" value="ECO:0007669"/>
    <property type="project" value="UniProtKB-SubCell"/>
</dbReference>
<evidence type="ECO:0000256" key="3">
    <source>
        <dbReference type="ARBA" id="ARBA00022989"/>
    </source>
</evidence>
<dbReference type="EMBL" id="CP001968">
    <property type="protein sequence ID" value="ADD67928.1"/>
    <property type="molecule type" value="Genomic_DNA"/>
</dbReference>
<feature type="region of interest" description="Disordered" evidence="5">
    <location>
        <begin position="205"/>
        <end position="233"/>
    </location>
</feature>
<keyword evidence="8" id="KW-1185">Reference proteome</keyword>
<dbReference type="InterPro" id="IPR003825">
    <property type="entry name" value="Colicin-V_CvpA"/>
</dbReference>
<protein>
    <submittedName>
        <fullName evidence="7">Colicin V production protein</fullName>
    </submittedName>
</protein>